<evidence type="ECO:0000256" key="2">
    <source>
        <dbReference type="ARBA" id="ARBA00022840"/>
    </source>
</evidence>
<dbReference type="PANTHER" id="PTHR43514:SF1">
    <property type="entry name" value="SULFATE_THIOSULFATE IMPORT ATP-BINDING PROTEIN CYSA"/>
    <property type="match status" value="1"/>
</dbReference>
<accession>A0ABV7ZEJ4</accession>
<dbReference type="SMART" id="SM00382">
    <property type="entry name" value="AAA"/>
    <property type="match status" value="1"/>
</dbReference>
<dbReference type="InterPro" id="IPR027417">
    <property type="entry name" value="P-loop_NTPase"/>
</dbReference>
<keyword evidence="2 4" id="KW-0067">ATP-binding</keyword>
<dbReference type="EMBL" id="JBHRZO010000001">
    <property type="protein sequence ID" value="MFC3846987.1"/>
    <property type="molecule type" value="Genomic_DNA"/>
</dbReference>
<keyword evidence="5" id="KW-1185">Reference proteome</keyword>
<dbReference type="PROSITE" id="PS50893">
    <property type="entry name" value="ABC_TRANSPORTER_2"/>
    <property type="match status" value="1"/>
</dbReference>
<feature type="domain" description="ABC transporter" evidence="3">
    <location>
        <begin position="1"/>
        <end position="235"/>
    </location>
</feature>
<name>A0ABV7ZEJ4_9HELI</name>
<dbReference type="InterPro" id="IPR017871">
    <property type="entry name" value="ABC_transporter-like_CS"/>
</dbReference>
<protein>
    <submittedName>
        <fullName evidence="4">ATP-binding cassette domain-containing protein</fullName>
    </submittedName>
</protein>
<dbReference type="Gene3D" id="3.40.50.300">
    <property type="entry name" value="P-loop containing nucleotide triphosphate hydrolases"/>
    <property type="match status" value="1"/>
</dbReference>
<dbReference type="RefSeq" id="WP_104752686.1">
    <property type="nucleotide sequence ID" value="NZ_FZMF01000040.1"/>
</dbReference>
<organism evidence="4 5">
    <name type="scientific">Helicobacter baculiformis</name>
    <dbReference type="NCBI Taxonomy" id="427351"/>
    <lineage>
        <taxon>Bacteria</taxon>
        <taxon>Pseudomonadati</taxon>
        <taxon>Campylobacterota</taxon>
        <taxon>Epsilonproteobacteria</taxon>
        <taxon>Campylobacterales</taxon>
        <taxon>Helicobacteraceae</taxon>
        <taxon>Helicobacter</taxon>
    </lineage>
</organism>
<dbReference type="PROSITE" id="PS00211">
    <property type="entry name" value="ABC_TRANSPORTER_1"/>
    <property type="match status" value="1"/>
</dbReference>
<comment type="caution">
    <text evidence="4">The sequence shown here is derived from an EMBL/GenBank/DDBJ whole genome shotgun (WGS) entry which is preliminary data.</text>
</comment>
<evidence type="ECO:0000256" key="1">
    <source>
        <dbReference type="ARBA" id="ARBA00022741"/>
    </source>
</evidence>
<dbReference type="Pfam" id="PF00005">
    <property type="entry name" value="ABC_tran"/>
    <property type="match status" value="1"/>
</dbReference>
<dbReference type="GO" id="GO:0005524">
    <property type="term" value="F:ATP binding"/>
    <property type="evidence" value="ECO:0007669"/>
    <property type="project" value="UniProtKB-KW"/>
</dbReference>
<reference evidence="5" key="1">
    <citation type="journal article" date="2019" name="Int. J. Syst. Evol. Microbiol.">
        <title>The Global Catalogue of Microorganisms (GCM) 10K type strain sequencing project: providing services to taxonomists for standard genome sequencing and annotation.</title>
        <authorList>
            <consortium name="The Broad Institute Genomics Platform"/>
            <consortium name="The Broad Institute Genome Sequencing Center for Infectious Disease"/>
            <person name="Wu L."/>
            <person name="Ma J."/>
        </authorList>
    </citation>
    <scope>NUCLEOTIDE SEQUENCE [LARGE SCALE GENOMIC DNA]</scope>
    <source>
        <strain evidence="5">CCUG 53816</strain>
    </source>
</reference>
<evidence type="ECO:0000313" key="5">
    <source>
        <dbReference type="Proteomes" id="UP001595783"/>
    </source>
</evidence>
<proteinExistence type="predicted"/>
<dbReference type="PANTHER" id="PTHR43514">
    <property type="entry name" value="ABC TRANSPORTER I FAMILY MEMBER 10"/>
    <property type="match status" value="1"/>
</dbReference>
<dbReference type="InterPro" id="IPR050334">
    <property type="entry name" value="Molybdenum_import_ModC"/>
</dbReference>
<gene>
    <name evidence="4" type="ORF">ACFOPX_00340</name>
</gene>
<keyword evidence="1" id="KW-0547">Nucleotide-binding</keyword>
<evidence type="ECO:0000313" key="4">
    <source>
        <dbReference type="EMBL" id="MFC3846987.1"/>
    </source>
</evidence>
<dbReference type="InterPro" id="IPR003439">
    <property type="entry name" value="ABC_transporter-like_ATP-bd"/>
</dbReference>
<dbReference type="SUPFAM" id="SSF52540">
    <property type="entry name" value="P-loop containing nucleoside triphosphate hydrolases"/>
    <property type="match status" value="1"/>
</dbReference>
<evidence type="ECO:0000259" key="3">
    <source>
        <dbReference type="PROSITE" id="PS50893"/>
    </source>
</evidence>
<sequence>MLELAFRKQLMGAQGAFFLEAHMDLPSEKISVLFGASGAGKSTLLRLIAGLETPDQGILRFKGALWLDTQRKFCLSAQQRPLGFVFQDGALFPHLNVQKNITFGNPDPHLLKEVVALMDIEGLLQRSIHTLSGGQKQRVALARALLRALKTPQGLLLLDEPLSALDMPTRTKLQQEIKNLSTHFKLTTLLVTHDLHETYALADHVVLIRTEQSAHRCEVSTFEALLKQSRQGLLAKVLTTDAHTLTLEVKVPSSLNPGDFAWISFKASS</sequence>
<dbReference type="Proteomes" id="UP001595783">
    <property type="component" value="Unassembled WGS sequence"/>
</dbReference>
<dbReference type="InterPro" id="IPR003593">
    <property type="entry name" value="AAA+_ATPase"/>
</dbReference>